<reference evidence="1 2" key="1">
    <citation type="submission" date="2024-09" db="EMBL/GenBank/DDBJ databases">
        <title>Chromosome-scale assembly of Riccia fluitans.</title>
        <authorList>
            <person name="Paukszto L."/>
            <person name="Sawicki J."/>
            <person name="Karawczyk K."/>
            <person name="Piernik-Szablinska J."/>
            <person name="Szczecinska M."/>
            <person name="Mazdziarz M."/>
        </authorList>
    </citation>
    <scope>NUCLEOTIDE SEQUENCE [LARGE SCALE GENOMIC DNA]</scope>
    <source>
        <strain evidence="1">Rf_01</strain>
        <tissue evidence="1">Aerial parts of the thallus</tissue>
    </source>
</reference>
<sequence>MASHNGPPPQDPESLDRGVLVASYLGEVSVEDLELVGRSSWPNVIGLAEHNAELMAEACSGTRSVGGLAVGIWNSQIS</sequence>
<dbReference type="EMBL" id="JBHFFA010000004">
    <property type="protein sequence ID" value="KAL2629070.1"/>
    <property type="molecule type" value="Genomic_DNA"/>
</dbReference>
<gene>
    <name evidence="1" type="ORF">R1flu_013756</name>
</gene>
<dbReference type="Proteomes" id="UP001605036">
    <property type="component" value="Unassembled WGS sequence"/>
</dbReference>
<accession>A0ABD1YEI1</accession>
<keyword evidence="2" id="KW-1185">Reference proteome</keyword>
<proteinExistence type="predicted"/>
<evidence type="ECO:0000313" key="1">
    <source>
        <dbReference type="EMBL" id="KAL2629070.1"/>
    </source>
</evidence>
<name>A0ABD1YEI1_9MARC</name>
<organism evidence="1 2">
    <name type="scientific">Riccia fluitans</name>
    <dbReference type="NCBI Taxonomy" id="41844"/>
    <lineage>
        <taxon>Eukaryota</taxon>
        <taxon>Viridiplantae</taxon>
        <taxon>Streptophyta</taxon>
        <taxon>Embryophyta</taxon>
        <taxon>Marchantiophyta</taxon>
        <taxon>Marchantiopsida</taxon>
        <taxon>Marchantiidae</taxon>
        <taxon>Marchantiales</taxon>
        <taxon>Ricciaceae</taxon>
        <taxon>Riccia</taxon>
    </lineage>
</organism>
<protein>
    <submittedName>
        <fullName evidence="1">Uncharacterized protein</fullName>
    </submittedName>
</protein>
<dbReference type="AlphaFoldDB" id="A0ABD1YEI1"/>
<evidence type="ECO:0000313" key="2">
    <source>
        <dbReference type="Proteomes" id="UP001605036"/>
    </source>
</evidence>
<comment type="caution">
    <text evidence="1">The sequence shown here is derived from an EMBL/GenBank/DDBJ whole genome shotgun (WGS) entry which is preliminary data.</text>
</comment>